<dbReference type="InterPro" id="IPR022645">
    <property type="entry name" value="SecD/SecF_bac"/>
</dbReference>
<name>A0A170YG17_9BACT</name>
<dbReference type="InterPro" id="IPR005665">
    <property type="entry name" value="SecF_bac"/>
</dbReference>
<feature type="transmembrane region" description="Helical" evidence="9">
    <location>
        <begin position="609"/>
        <end position="634"/>
    </location>
</feature>
<keyword evidence="4 9" id="KW-0812">Transmembrane</keyword>
<comment type="caution">
    <text evidence="9">Lacks conserved residue(s) required for the propagation of feature annotation.</text>
</comment>
<feature type="transmembrane region" description="Helical" evidence="9">
    <location>
        <begin position="646"/>
        <end position="669"/>
    </location>
</feature>
<feature type="transmembrane region" description="Helical" evidence="9">
    <location>
        <begin position="514"/>
        <end position="535"/>
    </location>
</feature>
<dbReference type="InterPro" id="IPR048634">
    <property type="entry name" value="SecD_SecF_C"/>
</dbReference>
<dbReference type="PANTHER" id="PTHR30081:SF1">
    <property type="entry name" value="PROTEIN TRANSLOCASE SUBUNIT SECD"/>
    <property type="match status" value="1"/>
</dbReference>
<dbReference type="GO" id="GO:0005886">
    <property type="term" value="C:plasma membrane"/>
    <property type="evidence" value="ECO:0007669"/>
    <property type="project" value="UniProtKB-SubCell"/>
</dbReference>
<evidence type="ECO:0000256" key="7">
    <source>
        <dbReference type="ARBA" id="ARBA00023010"/>
    </source>
</evidence>
<comment type="subunit">
    <text evidence="10">Forms a complex with SecD. Part of the essential Sec protein translocation apparatus which comprises SecA, SecYEG and auxiliary proteins SecDF. Other proteins may also be involved.</text>
</comment>
<feature type="domain" description="Protein translocase subunit SecDF P1" evidence="12">
    <location>
        <begin position="182"/>
        <end position="238"/>
    </location>
</feature>
<dbReference type="PRINTS" id="PR01755">
    <property type="entry name" value="SECFTRNLCASE"/>
</dbReference>
<feature type="transmembrane region" description="Helical" evidence="9">
    <location>
        <begin position="542"/>
        <end position="562"/>
    </location>
</feature>
<evidence type="ECO:0000256" key="5">
    <source>
        <dbReference type="ARBA" id="ARBA00022927"/>
    </source>
</evidence>
<keyword evidence="7 9" id="KW-0811">Translocation</keyword>
<reference evidence="15" key="1">
    <citation type="submission" date="2016-04" db="EMBL/GenBank/DDBJ databases">
        <title>Draft genome sequence of Paludibacter jiangxiensis strain NM7.</title>
        <authorList>
            <person name="Qiu Y."/>
            <person name="Matsuura N."/>
            <person name="Ohashi A."/>
            <person name="Tourlousse M.D."/>
            <person name="Sekiguchi Y."/>
        </authorList>
    </citation>
    <scope>NUCLEOTIDE SEQUENCE [LARGE SCALE GENOMIC DNA]</scope>
    <source>
        <strain evidence="15">NM7</strain>
    </source>
</reference>
<keyword evidence="8 9" id="KW-0472">Membrane</keyword>
<evidence type="ECO:0000256" key="9">
    <source>
        <dbReference type="HAMAP-Rule" id="MF_01463"/>
    </source>
</evidence>
<comment type="similarity">
    <text evidence="10">Belongs to the SecD/SecF family. SecF subfamily.</text>
</comment>
<dbReference type="Pfam" id="PF07549">
    <property type="entry name" value="Sec_GG"/>
    <property type="match status" value="2"/>
</dbReference>
<dbReference type="HAMAP" id="MF_01464_B">
    <property type="entry name" value="SecF_B"/>
    <property type="match status" value="1"/>
</dbReference>
<evidence type="ECO:0000256" key="4">
    <source>
        <dbReference type="ARBA" id="ARBA00022692"/>
    </source>
</evidence>
<dbReference type="GO" id="GO:0043952">
    <property type="term" value="P:protein transport by the Sec complex"/>
    <property type="evidence" value="ECO:0007669"/>
    <property type="project" value="UniProtKB-UniRule"/>
</dbReference>
<feature type="transmembrane region" description="Helical" evidence="9">
    <location>
        <begin position="833"/>
        <end position="851"/>
    </location>
</feature>
<feature type="domain" description="Protein export membrane protein SecD/SecF C-terminal" evidence="11">
    <location>
        <begin position="809"/>
        <end position="995"/>
    </location>
</feature>
<dbReference type="GO" id="GO:0015450">
    <property type="term" value="F:protein-transporting ATPase activity"/>
    <property type="evidence" value="ECO:0007669"/>
    <property type="project" value="InterPro"/>
</dbReference>
<proteinExistence type="inferred from homology"/>
<keyword evidence="3 9" id="KW-1003">Cell membrane</keyword>
<evidence type="ECO:0000256" key="6">
    <source>
        <dbReference type="ARBA" id="ARBA00022989"/>
    </source>
</evidence>
<dbReference type="InterPro" id="IPR022813">
    <property type="entry name" value="SecD/SecF_arch_bac"/>
</dbReference>
<feature type="transmembrane region" description="Helical" evidence="9">
    <location>
        <begin position="858"/>
        <end position="881"/>
    </location>
</feature>
<evidence type="ECO:0000259" key="11">
    <source>
        <dbReference type="Pfam" id="PF02355"/>
    </source>
</evidence>
<feature type="domain" description="Protein export membrane protein SecD/SecF C-terminal" evidence="11">
    <location>
        <begin position="497"/>
        <end position="662"/>
    </location>
</feature>
<dbReference type="RefSeq" id="WP_068701451.1">
    <property type="nucleotide sequence ID" value="NZ_BDCR01000001.1"/>
</dbReference>
<keyword evidence="15" id="KW-1185">Reference proteome</keyword>
<dbReference type="InterPro" id="IPR055344">
    <property type="entry name" value="SecD_SecF_C_bact"/>
</dbReference>
<feature type="transmembrane region" description="Helical" evidence="9">
    <location>
        <begin position="893"/>
        <end position="913"/>
    </location>
</feature>
<dbReference type="EMBL" id="BDCR01000001">
    <property type="protein sequence ID" value="GAT61778.1"/>
    <property type="molecule type" value="Genomic_DNA"/>
</dbReference>
<dbReference type="STRING" id="681398.PJIAN_1362"/>
<comment type="function">
    <text evidence="9">Part of the Sec protein translocase complex. Interacts with the SecYEG preprotein conducting channel. SecDF uses the proton motive force (PMF) to complete protein translocation after the ATP-dependent function of SecA.</text>
</comment>
<comment type="subunit">
    <text evidence="9">Forms a complex with SecF. Part of the essential Sec protein translocation apparatus which comprises SecA, SecYEG and auxiliary proteins SecDF. Other proteins may also be involved.</text>
</comment>
<dbReference type="InterPro" id="IPR048631">
    <property type="entry name" value="SecD_1st"/>
</dbReference>
<dbReference type="NCBIfam" id="NF009585">
    <property type="entry name" value="PRK13024.1-5"/>
    <property type="match status" value="1"/>
</dbReference>
<dbReference type="Gene3D" id="3.30.1360.200">
    <property type="match status" value="1"/>
</dbReference>
<feature type="domain" description="SecDF P1 head subdomain" evidence="13">
    <location>
        <begin position="396"/>
        <end position="495"/>
    </location>
</feature>
<evidence type="ECO:0000313" key="14">
    <source>
        <dbReference type="EMBL" id="GAT61778.1"/>
    </source>
</evidence>
<protein>
    <recommendedName>
        <fullName evidence="9 10">Multifunctional fusion protein</fullName>
    </recommendedName>
    <domain>
        <recommendedName>
            <fullName evidence="9">Protein translocase subunit SecD</fullName>
        </recommendedName>
    </domain>
    <domain>
        <recommendedName>
            <fullName evidence="10">Protein-export membrane protein SecF</fullName>
        </recommendedName>
    </domain>
</protein>
<comment type="caution">
    <text evidence="14">The sequence shown here is derived from an EMBL/GenBank/DDBJ whole genome shotgun (WGS) entry which is preliminary data.</text>
</comment>
<evidence type="ECO:0000256" key="8">
    <source>
        <dbReference type="ARBA" id="ARBA00023136"/>
    </source>
</evidence>
<accession>A0A170YG17</accession>
<feature type="transmembrane region" description="Helical" evidence="9">
    <location>
        <begin position="701"/>
        <end position="719"/>
    </location>
</feature>
<keyword evidence="6 9" id="KW-1133">Transmembrane helix</keyword>
<dbReference type="NCBIfam" id="TIGR00916">
    <property type="entry name" value="2A0604s01"/>
    <property type="match status" value="1"/>
</dbReference>
<dbReference type="GO" id="GO:0065002">
    <property type="term" value="P:intracellular protein transmembrane transport"/>
    <property type="evidence" value="ECO:0007669"/>
    <property type="project" value="UniProtKB-UniRule"/>
</dbReference>
<dbReference type="OrthoDB" id="9805019at2"/>
<dbReference type="Pfam" id="PF22599">
    <property type="entry name" value="SecDF_P1_head"/>
    <property type="match status" value="1"/>
</dbReference>
<dbReference type="Pfam" id="PF02355">
    <property type="entry name" value="SecD_SecF_C"/>
    <property type="match status" value="2"/>
</dbReference>
<reference evidence="15" key="2">
    <citation type="journal article" date="2017" name="Genome Announc.">
        <title>Draft genome sequence of Paludibacter jiangxiensis NM7(T), a propionate-producing fermentative bacterium.</title>
        <authorList>
            <person name="Qiu Y.-L."/>
            <person name="Tourlousse D.M."/>
            <person name="Matsuura N."/>
            <person name="Ohashi A."/>
            <person name="Sekiguchi Y."/>
        </authorList>
    </citation>
    <scope>NUCLEOTIDE SEQUENCE [LARGE SCALE GENOMIC DNA]</scope>
    <source>
        <strain evidence="15">NM7</strain>
    </source>
</reference>
<evidence type="ECO:0000256" key="10">
    <source>
        <dbReference type="HAMAP-Rule" id="MF_01464"/>
    </source>
</evidence>
<dbReference type="PANTHER" id="PTHR30081">
    <property type="entry name" value="PROTEIN-EXPORT MEMBRANE PROTEIN SEC"/>
    <property type="match status" value="1"/>
</dbReference>
<comment type="similarity">
    <text evidence="9">Belongs to the SecD/SecF family. SecD subfamily.</text>
</comment>
<evidence type="ECO:0000313" key="15">
    <source>
        <dbReference type="Proteomes" id="UP000076586"/>
    </source>
</evidence>
<dbReference type="Proteomes" id="UP000076586">
    <property type="component" value="Unassembled WGS sequence"/>
</dbReference>
<gene>
    <name evidence="10" type="primary">secF</name>
    <name evidence="9" type="synonym">secD</name>
    <name evidence="14" type="ORF">PJIAN_1362</name>
</gene>
<dbReference type="InterPro" id="IPR022646">
    <property type="entry name" value="SecD/SecF_CS"/>
</dbReference>
<dbReference type="NCBIfam" id="TIGR00966">
    <property type="entry name" value="transloc_SecF"/>
    <property type="match status" value="1"/>
</dbReference>
<dbReference type="HAMAP" id="MF_01463_B">
    <property type="entry name" value="SecD_B"/>
    <property type="match status" value="1"/>
</dbReference>
<organism evidence="14 15">
    <name type="scientific">Paludibacter jiangxiensis</name>
    <dbReference type="NCBI Taxonomy" id="681398"/>
    <lineage>
        <taxon>Bacteria</taxon>
        <taxon>Pseudomonadati</taxon>
        <taxon>Bacteroidota</taxon>
        <taxon>Bacteroidia</taxon>
        <taxon>Bacteroidales</taxon>
        <taxon>Paludibacteraceae</taxon>
        <taxon>Paludibacter</taxon>
    </lineage>
</organism>
<evidence type="ECO:0000256" key="2">
    <source>
        <dbReference type="ARBA" id="ARBA00022448"/>
    </source>
</evidence>
<evidence type="ECO:0000259" key="12">
    <source>
        <dbReference type="Pfam" id="PF21760"/>
    </source>
</evidence>
<evidence type="ECO:0000259" key="13">
    <source>
        <dbReference type="Pfam" id="PF22599"/>
    </source>
</evidence>
<dbReference type="Pfam" id="PF21760">
    <property type="entry name" value="SecD_1st"/>
    <property type="match status" value="1"/>
</dbReference>
<comment type="subcellular location">
    <subcellularLocation>
        <location evidence="1 9">Cell membrane</location>
        <topology evidence="1 9">Multi-pass membrane protein</topology>
    </subcellularLocation>
</comment>
<dbReference type="FunFam" id="1.20.1640.10:FF:000004">
    <property type="entry name" value="Protein translocase subunit SecD"/>
    <property type="match status" value="1"/>
</dbReference>
<dbReference type="Gene3D" id="3.30.70.3220">
    <property type="match status" value="1"/>
</dbReference>
<dbReference type="GO" id="GO:0006605">
    <property type="term" value="P:protein targeting"/>
    <property type="evidence" value="ECO:0007669"/>
    <property type="project" value="UniProtKB-UniRule"/>
</dbReference>
<keyword evidence="5 9" id="KW-0653">Protein transport</keyword>
<feature type="transmembrane region" description="Helical" evidence="9">
    <location>
        <begin position="944"/>
        <end position="962"/>
    </location>
</feature>
<feature type="transmembrane region" description="Helical" evidence="9">
    <location>
        <begin position="568"/>
        <end position="588"/>
    </location>
</feature>
<dbReference type="NCBIfam" id="TIGR01129">
    <property type="entry name" value="secD"/>
    <property type="match status" value="1"/>
</dbReference>
<dbReference type="Gene3D" id="1.20.1640.10">
    <property type="entry name" value="Multidrug efflux transporter AcrB transmembrane domain"/>
    <property type="match status" value="2"/>
</dbReference>
<keyword evidence="2 9" id="KW-0813">Transport</keyword>
<dbReference type="InterPro" id="IPR054384">
    <property type="entry name" value="SecDF_P1_head"/>
</dbReference>
<feature type="transmembrane region" description="Helical" evidence="9">
    <location>
        <begin position="968"/>
        <end position="992"/>
    </location>
</feature>
<evidence type="ECO:0000256" key="3">
    <source>
        <dbReference type="ARBA" id="ARBA00022475"/>
    </source>
</evidence>
<evidence type="ECO:0000256" key="1">
    <source>
        <dbReference type="ARBA" id="ARBA00004651"/>
    </source>
</evidence>
<dbReference type="InterPro" id="IPR005791">
    <property type="entry name" value="SecD"/>
</dbReference>
<dbReference type="AlphaFoldDB" id="A0A170YG17"/>
<dbReference type="SUPFAM" id="SSF82866">
    <property type="entry name" value="Multidrug efflux transporter AcrB transmembrane domain"/>
    <property type="match status" value="2"/>
</dbReference>
<sequence length="1008" mass="110173">MQNKGFVQVLAVLLLLVCFFYLSFSFVTNHYNKAALAFATKPGTNEVDSALYKRYLDSIAPTKVWFGYTYKECMDKEINLGLDLKGGMNVVLEVSQADILRSLTVPNPPQNFNKAIDMAIQRQATSQTDFLTLFKNAYLELDPNAKLSTIFSTYDKKDQIPLSATNDQVMAVLRKDVESAINNSFNVLRTRIDRFGVVQPNIQKLEKSGRILVELPGVKDPERVRKLLQGTANLEFWETYNVAEIYSALEDANSSLPAILANGGKAKTDTVPAVGAPAKATAEAKAQKPAGTSKEDSLAALIKKKEKPTADKGNQQNIAEFKKKNPLFGLLQGIDPQGASPRVGVALAADTSTIGSYLRNPQIRGKFPSDLALKWGVKAIDKQGQYFELYALKSTTKQGPALQGDVVTDAKDDYGQYGSNAIVDMTMNSKGANTWAILTKQNVGKCVAIVLDNYVYSAPVVNQEITGGRSQISGHFTVEEAKDLANVLKSGRMPAPAHIVQADNVGPSLGQKSINAGLISFVIAFVLILIFMIFYYGWIPGLVANGALILNVLFIMGILASFKAVLTMPGIAGIVLTLGFAVDANVLINERIREEKEAGKNLRKAVADGYKHALSAIVDSNATHLLVGIILFAFGSGPIKGFATTLIIGIITSFFCMVFLTHIFFELFLEKEGREDISFTTRLTKHWLLHPNIDFIGMRKTWYVVSGIVLLVCVGSLATRGLSQGIDFSGGRNYQVAFDQPVDAENLRTILKGAFGGNVNVIAIGTSGKEVRVSTNYEITNRSASVDDEIETKLYTSLKPMLGGNITRDQFVKKHIVSSQKVGPAVAEDIKVAAIWAIVLAVFGIALYIFLRFPSYTFSIGALVSLIHDVVVVLGLYSLLYSIMPFSLEIDQAFIAAILTVIGFSINDTVVIFDRIREFIKLYPKREISSLMDDAMNHTLRRTINTTVSVILVLLAIFIFGGDVIRGFVFALLIGVVTGTYSSILVASTIAYDVQVWHAKRQQKKKLA</sequence>